<accession>A0A3S9QMW8</accession>
<gene>
    <name evidence="2" type="ORF">EBQ10_08025</name>
</gene>
<dbReference type="EMBL" id="CP033905">
    <property type="protein sequence ID" value="AZR07244.1"/>
    <property type="molecule type" value="Genomic_DNA"/>
</dbReference>
<dbReference type="AlphaFoldDB" id="A0A3S9QMW8"/>
<protein>
    <submittedName>
        <fullName evidence="2">Peptidase</fullName>
    </submittedName>
</protein>
<proteinExistence type="predicted"/>
<dbReference type="OrthoDB" id="4387735at2"/>
<evidence type="ECO:0000313" key="3">
    <source>
        <dbReference type="Proteomes" id="UP000275951"/>
    </source>
</evidence>
<dbReference type="Pfam" id="PF06605">
    <property type="entry name" value="Prophage_tail"/>
    <property type="match status" value="1"/>
</dbReference>
<dbReference type="GeneID" id="97532382"/>
<name>A0A3S9QMW8_9ACTO</name>
<feature type="domain" description="Tail spike" evidence="1">
    <location>
        <begin position="96"/>
        <end position="344"/>
    </location>
</feature>
<evidence type="ECO:0000313" key="2">
    <source>
        <dbReference type="EMBL" id="AZR07244.1"/>
    </source>
</evidence>
<dbReference type="NCBIfam" id="TIGR01665">
    <property type="entry name" value="put_anti_recept"/>
    <property type="match status" value="1"/>
</dbReference>
<reference evidence="2 3" key="1">
    <citation type="submission" date="2018-11" db="EMBL/GenBank/DDBJ databases">
        <title>Multidrug-resistant genes are associated with an 42-kb island TGI1 carrying a complex class 1 integron in a Trueperella pyogenes.</title>
        <authorList>
            <person name="Dong W."/>
        </authorList>
    </citation>
    <scope>NUCLEOTIDE SEQUENCE [LARGE SCALE GENOMIC DNA]</scope>
    <source>
        <strain evidence="2 3">TP4</strain>
    </source>
</reference>
<sequence length="1074" mass="113222">MITLHDSSLQQGTTFTTSGRMVLDPHLASAQVSEEINGAFTLTLAWPLGALGMVAEGDIVATPVPGIGRQGFRITTLEATSDQLITATCTHITSDLASNVIVDRAAVNRTASEALAYLLSSLSAPHPFTAGPATSMGYRTTARWVRKTGLEALVDDEVGLLSRWGGEIIRDNTRITWVSARGRDRGASVWEGKNLTGLTVTRDTTSLATRILPVGFDGLTLPEVFVDSPRITDYPHPYIRVMSFEQIKAAKDPANPGEGELPRDEALAALRDAARALFDVEHVDQPALVIEAEMAPDQVGLEQVLIGDRVTVHADTYGLQASARITGYTFNPLTGTYESLTLATHPSVVAARTLTGQIKALTAHAATRAEDTAMALISANGSNTVYYQADEPAGARLGDTWFQDVGDGAVAIWVYQTTTTGEPGWVQVAGDITAAAISAELAHTRTEIAQISTDLGGRITQMNSEFDAEVASVRTDMQAGFDQAVQQAQALEEDINSAISQVRADFQAGDAANGQAVHDLSARVDDAIAKARADFGDKDKELTDRINQMDTDFDAAYQALEGEVDGKVGAGGVIAAINASPEVELIAGKRLHVTGQALIDTAVIKTSMIADAAITNAKIGAVDAAKITTGYLDAARIKAASISSDKLVIAAGFITTAMIEDAAITSAKIASLDAAKITTGYLDAARIKAASISSDKLSIAAGFITTAMIADAAITSAKIASLDAAKITSGYISAARIAASSITSDKLSIAAGFITTAMIADAAITSAKVASLDAGKITTGTLSAARIGAGSITSDKLTIAAGFIKTAMIADAAITSAKIGSLDAGKITTGTLSAARIGSRSITADKLASNAIQVGLAGWSNTIRITPYSISWYDGSTLEGQITSQGMAFWYGTRKIGRIGEQYKKDYPDVRGITNALEHTGDFVDWAYKASSTATVFTTMLTLDPKGKFWGQSGIHLGSSLRTHGWAFYTAGNRSITLQDVTLNGLGTFPGWSSSNNLAKIAFHTYDVMVVTNGSYYNMTRLFDRVKDLMSRVNALISLLNQGWIKTIRDAGGGRVTWEYYSNTGWQTMSTSLT</sequence>
<organism evidence="2 3">
    <name type="scientific">Trueperella pyogenes</name>
    <dbReference type="NCBI Taxonomy" id="1661"/>
    <lineage>
        <taxon>Bacteria</taxon>
        <taxon>Bacillati</taxon>
        <taxon>Actinomycetota</taxon>
        <taxon>Actinomycetes</taxon>
        <taxon>Actinomycetales</taxon>
        <taxon>Actinomycetaceae</taxon>
        <taxon>Trueperella</taxon>
    </lineage>
</organism>
<evidence type="ECO:0000259" key="1">
    <source>
        <dbReference type="Pfam" id="PF06605"/>
    </source>
</evidence>
<dbReference type="InterPro" id="IPR010572">
    <property type="entry name" value="Tail_dom"/>
</dbReference>
<dbReference type="RefSeq" id="WP_053793918.1">
    <property type="nucleotide sequence ID" value="NZ_CP012649.1"/>
</dbReference>
<dbReference type="InterPro" id="IPR007119">
    <property type="entry name" value="Phage_tail_spike_N"/>
</dbReference>
<dbReference type="Proteomes" id="UP000275951">
    <property type="component" value="Chromosome"/>
</dbReference>